<dbReference type="Pfam" id="PF13041">
    <property type="entry name" value="PPR_2"/>
    <property type="match status" value="1"/>
</dbReference>
<dbReference type="NCBIfam" id="TIGR00756">
    <property type="entry name" value="PPR"/>
    <property type="match status" value="2"/>
</dbReference>
<dbReference type="PANTHER" id="PTHR47447">
    <property type="entry name" value="OS03G0856100 PROTEIN"/>
    <property type="match status" value="1"/>
</dbReference>
<dbReference type="STRING" id="407821.A0A087TBJ2"/>
<gene>
    <name evidence="3" type="ORF">X975_26733</name>
</gene>
<name>A0A087TBJ2_STEMI</name>
<dbReference type="PANTHER" id="PTHR47447:SF17">
    <property type="entry name" value="OS12G0638900 PROTEIN"/>
    <property type="match status" value="1"/>
</dbReference>
<feature type="repeat" description="PPR" evidence="2">
    <location>
        <begin position="281"/>
        <end position="315"/>
    </location>
</feature>
<dbReference type="InterPro" id="IPR002885">
    <property type="entry name" value="PPR_rpt"/>
</dbReference>
<evidence type="ECO:0000313" key="3">
    <source>
        <dbReference type="EMBL" id="KFM62481.1"/>
    </source>
</evidence>
<keyword evidence="1" id="KW-0677">Repeat</keyword>
<feature type="non-terminal residue" evidence="3">
    <location>
        <position position="495"/>
    </location>
</feature>
<feature type="repeat" description="PPR" evidence="2">
    <location>
        <begin position="316"/>
        <end position="352"/>
    </location>
</feature>
<accession>A0A087TBJ2</accession>
<keyword evidence="4" id="KW-1185">Reference proteome</keyword>
<proteinExistence type="predicted"/>
<dbReference type="AlphaFoldDB" id="A0A087TBJ2"/>
<protein>
    <submittedName>
        <fullName evidence="3">Pentatricopeptide repeat-containing protein 1</fullName>
    </submittedName>
</protein>
<dbReference type="Proteomes" id="UP000054359">
    <property type="component" value="Unassembled WGS sequence"/>
</dbReference>
<dbReference type="EMBL" id="KK114454">
    <property type="protein sequence ID" value="KFM62481.1"/>
    <property type="molecule type" value="Genomic_DNA"/>
</dbReference>
<evidence type="ECO:0000313" key="4">
    <source>
        <dbReference type="Proteomes" id="UP000054359"/>
    </source>
</evidence>
<sequence>MGALLRNRWLRVLEHRFIYPEDYRLSKYILLKVLSCNRTYQHCAETLSSENVNNEFNRPNTSYERKIPNESKSDTFGTLKRNIEKKKKNIKFQAEESLERSKSKINNMRFQVERTRVKRKVKFPTKDEGNIFGNLSEANPIWYPDVNDDPQEFNDQSDDSVMIKNISKRYRCPEVYMREMQRLVEEKKLKEALDLFVDMKRNFVQPLHHHFTFMIGACGKFGFTEMAFKLLRQMTDRGLKPTPATLTGLFNSCAQSPFPEYGLHKARLLKEKIEMKNWELNQITYHSMIKAFGKCGDIQTAFQIVDEMVKADIKIDAVTYNFLLMSCIANKEAGFTYAVEVWRKMKARKCVPNLFSYNLLLRTVRDCSIGPEEISCLLLQHWSSYSKRPYGFITKESVSKEPILHLVSGDSSINNDKAQHHQNQSTECQAECPHDQSINYKREQIHNQSTDYRTGLHKQSTEGKAEHFHDRSAEYITEATEETLDTATEETLDTA</sequence>
<organism evidence="3 4">
    <name type="scientific">Stegodyphus mimosarum</name>
    <name type="common">African social velvet spider</name>
    <dbReference type="NCBI Taxonomy" id="407821"/>
    <lineage>
        <taxon>Eukaryota</taxon>
        <taxon>Metazoa</taxon>
        <taxon>Ecdysozoa</taxon>
        <taxon>Arthropoda</taxon>
        <taxon>Chelicerata</taxon>
        <taxon>Arachnida</taxon>
        <taxon>Araneae</taxon>
        <taxon>Araneomorphae</taxon>
        <taxon>Entelegynae</taxon>
        <taxon>Eresoidea</taxon>
        <taxon>Eresidae</taxon>
        <taxon>Stegodyphus</taxon>
    </lineage>
</organism>
<dbReference type="Gene3D" id="1.25.40.10">
    <property type="entry name" value="Tetratricopeptide repeat domain"/>
    <property type="match status" value="2"/>
</dbReference>
<dbReference type="PROSITE" id="PS51375">
    <property type="entry name" value="PPR"/>
    <property type="match status" value="3"/>
</dbReference>
<evidence type="ECO:0000256" key="2">
    <source>
        <dbReference type="PROSITE-ProRule" id="PRU00708"/>
    </source>
</evidence>
<dbReference type="InterPro" id="IPR011990">
    <property type="entry name" value="TPR-like_helical_dom_sf"/>
</dbReference>
<reference evidence="3 4" key="1">
    <citation type="submission" date="2013-11" db="EMBL/GenBank/DDBJ databases">
        <title>Genome sequencing of Stegodyphus mimosarum.</title>
        <authorList>
            <person name="Bechsgaard J."/>
        </authorList>
    </citation>
    <scope>NUCLEOTIDE SEQUENCE [LARGE SCALE GENOMIC DNA]</scope>
</reference>
<dbReference type="Pfam" id="PF13812">
    <property type="entry name" value="PPR_3"/>
    <property type="match status" value="1"/>
</dbReference>
<evidence type="ECO:0000256" key="1">
    <source>
        <dbReference type="ARBA" id="ARBA00022737"/>
    </source>
</evidence>
<feature type="repeat" description="PPR" evidence="2">
    <location>
        <begin position="207"/>
        <end position="241"/>
    </location>
</feature>
<dbReference type="OrthoDB" id="185373at2759"/>